<comment type="function">
    <text evidence="1">Accessory subunit of the mitochondrial membrane respiratory chain NADH dehydrogenase (Complex I), that is believed not to be involved in catalysis. Complex I functions in the transfer of electrons from NADH to the respiratory chain. The immediate electron acceptor for the enzyme is believed to be ubiquinone.</text>
</comment>
<keyword evidence="9" id="KW-1015">Disulfide bond</keyword>
<name>A0A6A5BTD7_NAEFO</name>
<reference evidence="10 11" key="1">
    <citation type="journal article" date="2019" name="Sci. Rep.">
        <title>Nanopore sequencing improves the draft genome of the human pathogenic amoeba Naegleria fowleri.</title>
        <authorList>
            <person name="Liechti N."/>
            <person name="Schurch N."/>
            <person name="Bruggmann R."/>
            <person name="Wittwer M."/>
        </authorList>
    </citation>
    <scope>NUCLEOTIDE SEQUENCE [LARGE SCALE GENOMIC DNA]</scope>
    <source>
        <strain evidence="10 11">ATCC 30894</strain>
    </source>
</reference>
<keyword evidence="8" id="KW-0496">Mitochondrion</keyword>
<comment type="caution">
    <text evidence="10">The sequence shown here is derived from an EMBL/GenBank/DDBJ whole genome shotgun (WGS) entry which is preliminary data.</text>
</comment>
<comment type="similarity">
    <text evidence="3">Belongs to the complex I NDUFA8 subunit family.</text>
</comment>
<comment type="subcellular location">
    <subcellularLocation>
        <location evidence="2">Mitochondrion</location>
    </subcellularLocation>
</comment>
<dbReference type="VEuPathDB" id="AmoebaDB:NfTy_024360"/>
<dbReference type="VEuPathDB" id="AmoebaDB:FDP41_012613"/>
<evidence type="ECO:0000256" key="9">
    <source>
        <dbReference type="ARBA" id="ARBA00023157"/>
    </source>
</evidence>
<dbReference type="VEuPathDB" id="AmoebaDB:NF0061150"/>
<dbReference type="EMBL" id="VFQX01000015">
    <property type="protein sequence ID" value="KAF0981353.1"/>
    <property type="molecule type" value="Genomic_DNA"/>
</dbReference>
<evidence type="ECO:0000313" key="11">
    <source>
        <dbReference type="Proteomes" id="UP000444721"/>
    </source>
</evidence>
<dbReference type="OMA" id="EYDYKDC"/>
<evidence type="ECO:0000256" key="3">
    <source>
        <dbReference type="ARBA" id="ARBA00010705"/>
    </source>
</evidence>
<dbReference type="Proteomes" id="UP000444721">
    <property type="component" value="Unassembled WGS sequence"/>
</dbReference>
<evidence type="ECO:0000256" key="6">
    <source>
        <dbReference type="ARBA" id="ARBA00022737"/>
    </source>
</evidence>
<evidence type="ECO:0000256" key="7">
    <source>
        <dbReference type="ARBA" id="ARBA00022982"/>
    </source>
</evidence>
<accession>A0A6A5BTD7</accession>
<evidence type="ECO:0000256" key="8">
    <source>
        <dbReference type="ARBA" id="ARBA00023128"/>
    </source>
</evidence>
<dbReference type="PANTHER" id="PTHR13344:SF0">
    <property type="entry name" value="NADH DEHYDROGENASE [UBIQUINONE] 1 ALPHA SUBCOMPLEX SUBUNIT 8"/>
    <property type="match status" value="1"/>
</dbReference>
<dbReference type="GO" id="GO:0005739">
    <property type="term" value="C:mitochondrion"/>
    <property type="evidence" value="ECO:0007669"/>
    <property type="project" value="UniProtKB-SubCell"/>
</dbReference>
<dbReference type="GeneID" id="68119828"/>
<keyword evidence="4" id="KW-0813">Transport</keyword>
<keyword evidence="11" id="KW-1185">Reference proteome</keyword>
<keyword evidence="6" id="KW-0677">Repeat</keyword>
<evidence type="ECO:0000256" key="2">
    <source>
        <dbReference type="ARBA" id="ARBA00004173"/>
    </source>
</evidence>
<gene>
    <name evidence="10" type="ORF">FDP41_012613</name>
</gene>
<dbReference type="GO" id="GO:0006120">
    <property type="term" value="P:mitochondrial electron transport, NADH to ubiquinone"/>
    <property type="evidence" value="ECO:0007669"/>
    <property type="project" value="InterPro"/>
</dbReference>
<organism evidence="10 11">
    <name type="scientific">Naegleria fowleri</name>
    <name type="common">Brain eating amoeba</name>
    <dbReference type="NCBI Taxonomy" id="5763"/>
    <lineage>
        <taxon>Eukaryota</taxon>
        <taxon>Discoba</taxon>
        <taxon>Heterolobosea</taxon>
        <taxon>Tetramitia</taxon>
        <taxon>Eutetramitia</taxon>
        <taxon>Vahlkampfiidae</taxon>
        <taxon>Naegleria</taxon>
    </lineage>
</organism>
<keyword evidence="5" id="KW-0679">Respiratory chain</keyword>
<sequence length="117" mass="13105">MASQEFSIDSSAVIAALAPGLLTKCKPENEAFLQCKSKSDNPEDCLKESINCRKCAFGLATEYLNSPCQQKFSSLVDCLRTREYDYKDCYDQRVSFEACAHHSLGVNFRPPVNPKIE</sequence>
<evidence type="ECO:0008006" key="12">
    <source>
        <dbReference type="Google" id="ProtNLM"/>
    </source>
</evidence>
<dbReference type="OrthoDB" id="276296at2759"/>
<keyword evidence="7" id="KW-0249">Electron transport</keyword>
<dbReference type="PANTHER" id="PTHR13344">
    <property type="entry name" value="NADH-UBIQUINONE OXIDOREDUCTASE"/>
    <property type="match status" value="1"/>
</dbReference>
<evidence type="ECO:0000256" key="4">
    <source>
        <dbReference type="ARBA" id="ARBA00022448"/>
    </source>
</evidence>
<evidence type="ECO:0000313" key="10">
    <source>
        <dbReference type="EMBL" id="KAF0981353.1"/>
    </source>
</evidence>
<evidence type="ECO:0000256" key="5">
    <source>
        <dbReference type="ARBA" id="ARBA00022660"/>
    </source>
</evidence>
<proteinExistence type="inferred from homology"/>
<protein>
    <recommendedName>
        <fullName evidence="12">CHCH domain-containing protein</fullName>
    </recommendedName>
</protein>
<dbReference type="InterPro" id="IPR016680">
    <property type="entry name" value="NDUFA8"/>
</dbReference>
<evidence type="ECO:0000256" key="1">
    <source>
        <dbReference type="ARBA" id="ARBA00003195"/>
    </source>
</evidence>
<dbReference type="AlphaFoldDB" id="A0A6A5BTD7"/>
<dbReference type="RefSeq" id="XP_044566066.1">
    <property type="nucleotide sequence ID" value="XM_044703152.1"/>
</dbReference>